<sequence length="61" mass="6902">MEFKKGDRVLLVSNLGGDSIVTFESYNLIKPNLQKERCWVRTDSGTSCVSVDNLRQIAKIK</sequence>
<organism evidence="1">
    <name type="scientific">uncultured Caudovirales phage</name>
    <dbReference type="NCBI Taxonomy" id="2100421"/>
    <lineage>
        <taxon>Viruses</taxon>
        <taxon>Duplodnaviria</taxon>
        <taxon>Heunggongvirae</taxon>
        <taxon>Uroviricota</taxon>
        <taxon>Caudoviricetes</taxon>
        <taxon>Peduoviridae</taxon>
        <taxon>Maltschvirus</taxon>
        <taxon>Maltschvirus maltsch</taxon>
    </lineage>
</organism>
<proteinExistence type="predicted"/>
<accession>A0A6J5Q9N8</accession>
<evidence type="ECO:0000313" key="1">
    <source>
        <dbReference type="EMBL" id="CAB4178168.1"/>
    </source>
</evidence>
<dbReference type="EMBL" id="LR796957">
    <property type="protein sequence ID" value="CAB4178168.1"/>
    <property type="molecule type" value="Genomic_DNA"/>
</dbReference>
<reference evidence="1" key="1">
    <citation type="submission" date="2020-05" db="EMBL/GenBank/DDBJ databases">
        <authorList>
            <person name="Chiriac C."/>
            <person name="Salcher M."/>
            <person name="Ghai R."/>
            <person name="Kavagutti S V."/>
        </authorList>
    </citation>
    <scope>NUCLEOTIDE SEQUENCE</scope>
</reference>
<name>A0A6J5Q9N8_9CAUD</name>
<gene>
    <name evidence="1" type="ORF">UFOVP1009_42</name>
</gene>
<protein>
    <submittedName>
        <fullName evidence="1">Uncharacterized protein</fullName>
    </submittedName>
</protein>